<dbReference type="Proteomes" id="UP000006443">
    <property type="component" value="Unassembled WGS sequence"/>
</dbReference>
<name>C0GCY4_DETAL</name>
<gene>
    <name evidence="2" type="ORF">DealDRAFT_0343</name>
</gene>
<dbReference type="eggNOG" id="ENOG5033DSE">
    <property type="taxonomic scope" value="Bacteria"/>
</dbReference>
<keyword evidence="1" id="KW-0812">Transmembrane</keyword>
<dbReference type="OrthoDB" id="5397176at2"/>
<dbReference type="EMBL" id="ACJM01000001">
    <property type="protein sequence ID" value="EEG79069.1"/>
    <property type="molecule type" value="Genomic_DNA"/>
</dbReference>
<keyword evidence="1" id="KW-0472">Membrane</keyword>
<feature type="transmembrane region" description="Helical" evidence="1">
    <location>
        <begin position="30"/>
        <end position="48"/>
    </location>
</feature>
<dbReference type="PANTHER" id="PTHR31033:SF18">
    <property type="entry name" value="OS06G0115800 PROTEIN"/>
    <property type="match status" value="1"/>
</dbReference>
<keyword evidence="3" id="KW-1185">Reference proteome</keyword>
<protein>
    <submittedName>
        <fullName evidence="2">Uncharacterized protein</fullName>
    </submittedName>
</protein>
<feature type="transmembrane region" description="Helical" evidence="1">
    <location>
        <begin position="6"/>
        <end position="23"/>
    </location>
</feature>
<proteinExistence type="predicted"/>
<dbReference type="RefSeq" id="WP_008514256.1">
    <property type="nucleotide sequence ID" value="NZ_ACJM01000001.1"/>
</dbReference>
<comment type="caution">
    <text evidence="2">The sequence shown here is derived from an EMBL/GenBank/DDBJ whole genome shotgun (WGS) entry which is preliminary data.</text>
</comment>
<accession>C0GCY4</accession>
<evidence type="ECO:0000313" key="2">
    <source>
        <dbReference type="EMBL" id="EEG79069.1"/>
    </source>
</evidence>
<sequence>MQFVISVAVAMLAFGLNVPLGMWRVTTRKFTVQWFVAIHLAVPLIYLIRSSSGIPAWMAPVLIAAAVLGQLAGGILKNARPQPHDKTM</sequence>
<dbReference type="AlphaFoldDB" id="C0GCY4"/>
<dbReference type="PANTHER" id="PTHR31033">
    <property type="entry name" value="PROTEIN, PUTATIVE-RELATED"/>
    <property type="match status" value="1"/>
</dbReference>
<feature type="transmembrane region" description="Helical" evidence="1">
    <location>
        <begin position="54"/>
        <end position="76"/>
    </location>
</feature>
<evidence type="ECO:0000313" key="3">
    <source>
        <dbReference type="Proteomes" id="UP000006443"/>
    </source>
</evidence>
<dbReference type="STRING" id="555088.DealDRAFT_0343"/>
<evidence type="ECO:0000256" key="1">
    <source>
        <dbReference type="SAM" id="Phobius"/>
    </source>
</evidence>
<reference evidence="2 3" key="1">
    <citation type="submission" date="2009-02" db="EMBL/GenBank/DDBJ databases">
        <title>Sequencing of the draft genome and assembly of Dethiobacter alkaliphilus AHT 1.</title>
        <authorList>
            <consortium name="US DOE Joint Genome Institute (JGI-PGF)"/>
            <person name="Lucas S."/>
            <person name="Copeland A."/>
            <person name="Lapidus A."/>
            <person name="Glavina del Rio T."/>
            <person name="Dalin E."/>
            <person name="Tice H."/>
            <person name="Bruce D."/>
            <person name="Goodwin L."/>
            <person name="Pitluck S."/>
            <person name="Larimer F."/>
            <person name="Land M.L."/>
            <person name="Hauser L."/>
            <person name="Muyzer G."/>
        </authorList>
    </citation>
    <scope>NUCLEOTIDE SEQUENCE [LARGE SCALE GENOMIC DNA]</scope>
    <source>
        <strain evidence="2 3">AHT 1</strain>
    </source>
</reference>
<organism evidence="2 3">
    <name type="scientific">Dethiobacter alkaliphilus AHT 1</name>
    <dbReference type="NCBI Taxonomy" id="555088"/>
    <lineage>
        <taxon>Bacteria</taxon>
        <taxon>Bacillati</taxon>
        <taxon>Bacillota</taxon>
        <taxon>Dethiobacteria</taxon>
        <taxon>Dethiobacterales</taxon>
        <taxon>Dethiobacteraceae</taxon>
        <taxon>Dethiobacter</taxon>
    </lineage>
</organism>
<keyword evidence="1" id="KW-1133">Transmembrane helix</keyword>